<evidence type="ECO:0000256" key="2">
    <source>
        <dbReference type="ARBA" id="ARBA00023136"/>
    </source>
</evidence>
<sequence length="263" mass="30888">MPPSQSFAPYGRIKDKTTVEETMLPKTKPWIGLLLFGFLAGCSESVPKTVEQKYDLAIEYMDKAQYAQATPILLEVIDENPGTRFATFSHLKLGDAWMSSGDTEDNFNSAEIQYRIFLKDSPSSHLVPYVLNRLIELNYRRNISLFFNETYAFSRDPGHFRKIIKEYQRFFLLYPGSLYRQDSVEYLAKAERALAKHEFLIGRWYLDHQLYPSAIARFQNTLQVYPNFEDRQEVLAQLIEAYSFNQQPERAKEMQRIYDQHFK</sequence>
<evidence type="ECO:0000256" key="3">
    <source>
        <dbReference type="ARBA" id="ARBA00023237"/>
    </source>
</evidence>
<gene>
    <name evidence="5" type="ORF">A2557_07270</name>
</gene>
<dbReference type="Gene3D" id="1.25.40.10">
    <property type="entry name" value="Tetratricopeptide repeat domain"/>
    <property type="match status" value="1"/>
</dbReference>
<evidence type="ECO:0000259" key="4">
    <source>
        <dbReference type="Pfam" id="PF13525"/>
    </source>
</evidence>
<dbReference type="Proteomes" id="UP000177583">
    <property type="component" value="Unassembled WGS sequence"/>
</dbReference>
<reference evidence="5 6" key="1">
    <citation type="journal article" date="2016" name="Nat. Commun.">
        <title>Thousands of microbial genomes shed light on interconnected biogeochemical processes in an aquifer system.</title>
        <authorList>
            <person name="Anantharaman K."/>
            <person name="Brown C.T."/>
            <person name="Hug L.A."/>
            <person name="Sharon I."/>
            <person name="Castelle C.J."/>
            <person name="Probst A.J."/>
            <person name="Thomas B.C."/>
            <person name="Singh A."/>
            <person name="Wilkins M.J."/>
            <person name="Karaoz U."/>
            <person name="Brodie E.L."/>
            <person name="Williams K.H."/>
            <person name="Hubbard S.S."/>
            <person name="Banfield J.F."/>
        </authorList>
    </citation>
    <scope>NUCLEOTIDE SEQUENCE [LARGE SCALE GENOMIC DNA]</scope>
</reference>
<keyword evidence="3" id="KW-0998">Cell outer membrane</keyword>
<evidence type="ECO:0000313" key="5">
    <source>
        <dbReference type="EMBL" id="OGH04779.1"/>
    </source>
</evidence>
<comment type="caution">
    <text evidence="5">The sequence shown here is derived from an EMBL/GenBank/DDBJ whole genome shotgun (WGS) entry which is preliminary data.</text>
</comment>
<keyword evidence="2" id="KW-0472">Membrane</keyword>
<organism evidence="5 6">
    <name type="scientific">Candidatus Lambdaproteobacteria bacterium RIFOXYD2_FULL_56_26</name>
    <dbReference type="NCBI Taxonomy" id="1817773"/>
    <lineage>
        <taxon>Bacteria</taxon>
        <taxon>Pseudomonadati</taxon>
        <taxon>Pseudomonadota</taxon>
        <taxon>Candidatus Lambdaproteobacteria</taxon>
    </lineage>
</organism>
<dbReference type="NCBIfam" id="TIGR03302">
    <property type="entry name" value="OM_YfiO"/>
    <property type="match status" value="1"/>
</dbReference>
<dbReference type="AlphaFoldDB" id="A0A1F6H328"/>
<dbReference type="EMBL" id="MFNF01000001">
    <property type="protein sequence ID" value="OGH04779.1"/>
    <property type="molecule type" value="Genomic_DNA"/>
</dbReference>
<keyword evidence="1" id="KW-0732">Signal</keyword>
<name>A0A1F6H328_9PROT</name>
<dbReference type="SUPFAM" id="SSF48452">
    <property type="entry name" value="TPR-like"/>
    <property type="match status" value="1"/>
</dbReference>
<dbReference type="Pfam" id="PF13525">
    <property type="entry name" value="YfiO"/>
    <property type="match status" value="1"/>
</dbReference>
<evidence type="ECO:0000256" key="1">
    <source>
        <dbReference type="ARBA" id="ARBA00022729"/>
    </source>
</evidence>
<dbReference type="InterPro" id="IPR039565">
    <property type="entry name" value="BamD-like"/>
</dbReference>
<dbReference type="InterPro" id="IPR011990">
    <property type="entry name" value="TPR-like_helical_dom_sf"/>
</dbReference>
<evidence type="ECO:0000313" key="6">
    <source>
        <dbReference type="Proteomes" id="UP000177583"/>
    </source>
</evidence>
<accession>A0A1F6H328</accession>
<dbReference type="InterPro" id="IPR017689">
    <property type="entry name" value="BamD"/>
</dbReference>
<protein>
    <recommendedName>
        <fullName evidence="4">Outer membrane lipoprotein BamD-like domain-containing protein</fullName>
    </recommendedName>
</protein>
<proteinExistence type="predicted"/>
<feature type="domain" description="Outer membrane lipoprotein BamD-like" evidence="4">
    <location>
        <begin position="49"/>
        <end position="253"/>
    </location>
</feature>